<dbReference type="Proteomes" id="UP000824998">
    <property type="component" value="Unassembled WGS sequence"/>
</dbReference>
<evidence type="ECO:0000313" key="2">
    <source>
        <dbReference type="Proteomes" id="UP000824998"/>
    </source>
</evidence>
<proteinExistence type="predicted"/>
<evidence type="ECO:0000313" key="1">
    <source>
        <dbReference type="EMBL" id="KAG9228570.1"/>
    </source>
</evidence>
<sequence>MGVFSNKPIQPDVVPTDTIIPLHSIDNRNIYRAVINDLTQCFSEVLDPEILRSSLDTLFGHGNWRKLGARLRIDNAGDLYYHIPERYSTERPAFAYSHEIRPIAIEQDPLASTFPKGTLTPSISPDPLTWGSLARTADTPTKVEDWLYSDKPQLSLHIVSFTNATLVSMTWLHTLLDGLGRYELFKAWTLVMQGRVDEVPDMVGFDVDPLATFGGRAEEECLLKKHQITGFQLVPVVIRCLLERILYPKEATKTICIPASFRAGLKEKAVAEARMENSTAFLSDHDIMVAWWARLALQHLAGKKDRTVALIHIFGNSYPRPIFHGLEETTLARRNDIQKIKDPTRNSQTTRSLCQVIQGKFYTSSFGGGDVVMLVFSNTAKAKFYEADFSAAVVGKRENAVGDKTFGRPKHIHVTGIAADGFSTRNIVRIYGKDHDGNCWLTTTMREENWKSVQEVFDKLAGC</sequence>
<dbReference type="AlphaFoldDB" id="A0A9P8C073"/>
<accession>A0A9P8C073</accession>
<dbReference type="OrthoDB" id="21502at2759"/>
<dbReference type="EMBL" id="MU251906">
    <property type="protein sequence ID" value="KAG9228570.1"/>
    <property type="molecule type" value="Genomic_DNA"/>
</dbReference>
<protein>
    <submittedName>
        <fullName evidence="1">Uncharacterized protein</fullName>
    </submittedName>
</protein>
<keyword evidence="2" id="KW-1185">Reference proteome</keyword>
<gene>
    <name evidence="1" type="ORF">BJ875DRAFT_489737</name>
</gene>
<dbReference type="Gene3D" id="3.30.559.10">
    <property type="entry name" value="Chloramphenicol acetyltransferase-like domain"/>
    <property type="match status" value="1"/>
</dbReference>
<comment type="caution">
    <text evidence="1">The sequence shown here is derived from an EMBL/GenBank/DDBJ whole genome shotgun (WGS) entry which is preliminary data.</text>
</comment>
<organism evidence="1 2">
    <name type="scientific">Amylocarpus encephaloides</name>
    <dbReference type="NCBI Taxonomy" id="45428"/>
    <lineage>
        <taxon>Eukaryota</taxon>
        <taxon>Fungi</taxon>
        <taxon>Dikarya</taxon>
        <taxon>Ascomycota</taxon>
        <taxon>Pezizomycotina</taxon>
        <taxon>Leotiomycetes</taxon>
        <taxon>Helotiales</taxon>
        <taxon>Helotiales incertae sedis</taxon>
        <taxon>Amylocarpus</taxon>
    </lineage>
</organism>
<name>A0A9P8C073_9HELO</name>
<dbReference type="InterPro" id="IPR023213">
    <property type="entry name" value="CAT-like_dom_sf"/>
</dbReference>
<reference evidence="1" key="1">
    <citation type="journal article" date="2021" name="IMA Fungus">
        <title>Genomic characterization of three marine fungi, including Emericellopsis atlantica sp. nov. with signatures of a generalist lifestyle and marine biomass degradation.</title>
        <authorList>
            <person name="Hagestad O.C."/>
            <person name="Hou L."/>
            <person name="Andersen J.H."/>
            <person name="Hansen E.H."/>
            <person name="Altermark B."/>
            <person name="Li C."/>
            <person name="Kuhnert E."/>
            <person name="Cox R.J."/>
            <person name="Crous P.W."/>
            <person name="Spatafora J.W."/>
            <person name="Lail K."/>
            <person name="Amirebrahimi M."/>
            <person name="Lipzen A."/>
            <person name="Pangilinan J."/>
            <person name="Andreopoulos W."/>
            <person name="Hayes R.D."/>
            <person name="Ng V."/>
            <person name="Grigoriev I.V."/>
            <person name="Jackson S.A."/>
            <person name="Sutton T.D.S."/>
            <person name="Dobson A.D.W."/>
            <person name="Rama T."/>
        </authorList>
    </citation>
    <scope>NUCLEOTIDE SEQUENCE</scope>
    <source>
        <strain evidence="1">TRa018bII</strain>
    </source>
</reference>